<dbReference type="AlphaFoldDB" id="A0AAV1CXH0"/>
<evidence type="ECO:0000313" key="2">
    <source>
        <dbReference type="Proteomes" id="UP001161247"/>
    </source>
</evidence>
<evidence type="ECO:0000313" key="1">
    <source>
        <dbReference type="EMBL" id="CAI9099891.1"/>
    </source>
</evidence>
<gene>
    <name evidence="1" type="ORF">OLC1_LOCUS9826</name>
</gene>
<protein>
    <submittedName>
        <fullName evidence="1">OLC1v1036776C1</fullName>
    </submittedName>
</protein>
<reference evidence="1" key="1">
    <citation type="submission" date="2023-03" db="EMBL/GenBank/DDBJ databases">
        <authorList>
            <person name="Julca I."/>
        </authorList>
    </citation>
    <scope>NUCLEOTIDE SEQUENCE</scope>
</reference>
<name>A0AAV1CXH0_OLDCO</name>
<keyword evidence="2" id="KW-1185">Reference proteome</keyword>
<proteinExistence type="predicted"/>
<dbReference type="Proteomes" id="UP001161247">
    <property type="component" value="Chromosome 3"/>
</dbReference>
<organism evidence="1 2">
    <name type="scientific">Oldenlandia corymbosa var. corymbosa</name>
    <dbReference type="NCBI Taxonomy" id="529605"/>
    <lineage>
        <taxon>Eukaryota</taxon>
        <taxon>Viridiplantae</taxon>
        <taxon>Streptophyta</taxon>
        <taxon>Embryophyta</taxon>
        <taxon>Tracheophyta</taxon>
        <taxon>Spermatophyta</taxon>
        <taxon>Magnoliopsida</taxon>
        <taxon>eudicotyledons</taxon>
        <taxon>Gunneridae</taxon>
        <taxon>Pentapetalae</taxon>
        <taxon>asterids</taxon>
        <taxon>lamiids</taxon>
        <taxon>Gentianales</taxon>
        <taxon>Rubiaceae</taxon>
        <taxon>Rubioideae</taxon>
        <taxon>Spermacoceae</taxon>
        <taxon>Hedyotis-Oldenlandia complex</taxon>
        <taxon>Oldenlandia</taxon>
    </lineage>
</organism>
<accession>A0AAV1CXH0</accession>
<dbReference type="EMBL" id="OX459120">
    <property type="protein sequence ID" value="CAI9099891.1"/>
    <property type="molecule type" value="Genomic_DNA"/>
</dbReference>
<sequence>MTSWWKPTLVPATRNHGTSLKWEVSLEFLDLKPARSIIAASVDVGISYLAEFSRAKSRRKLQVSQTASGNNYSEGSTCNPYQKHQHRLWSEDVLDPLSVPLDYVDEVDEVVAAAEGNAAATNLVAAAKVALIDVDEVAAGAFDKVAPVDEEVAVGAGDEVDDVGAENAINEVDCLVLIK</sequence>